<dbReference type="GO" id="GO:0004386">
    <property type="term" value="F:helicase activity"/>
    <property type="evidence" value="ECO:0007669"/>
    <property type="project" value="UniProtKB-KW"/>
</dbReference>
<gene>
    <name evidence="11" type="ORF">JAN5088_01912</name>
</gene>
<dbReference type="AlphaFoldDB" id="A0A0M6XQZ6"/>
<evidence type="ECO:0000256" key="2">
    <source>
        <dbReference type="ARBA" id="ARBA00009046"/>
    </source>
</evidence>
<evidence type="ECO:0000259" key="9">
    <source>
        <dbReference type="PROSITE" id="PS51192"/>
    </source>
</evidence>
<evidence type="ECO:0000259" key="10">
    <source>
        <dbReference type="PROSITE" id="PS51643"/>
    </source>
</evidence>
<dbReference type="GO" id="GO:0003676">
    <property type="term" value="F:nucleic acid binding"/>
    <property type="evidence" value="ECO:0007669"/>
    <property type="project" value="InterPro"/>
</dbReference>
<dbReference type="GO" id="GO:0046872">
    <property type="term" value="F:metal ion binding"/>
    <property type="evidence" value="ECO:0007669"/>
    <property type="project" value="UniProtKB-KW"/>
</dbReference>
<dbReference type="EMBL" id="CXPG01000018">
    <property type="protein sequence ID" value="CTQ33132.1"/>
    <property type="molecule type" value="Genomic_DNA"/>
</dbReference>
<evidence type="ECO:0000256" key="8">
    <source>
        <dbReference type="ARBA" id="ARBA00023118"/>
    </source>
</evidence>
<dbReference type="GO" id="GO:0016787">
    <property type="term" value="F:hydrolase activity"/>
    <property type="evidence" value="ECO:0007669"/>
    <property type="project" value="UniProtKB-KW"/>
</dbReference>
<dbReference type="PROSITE" id="PS51192">
    <property type="entry name" value="HELICASE_ATP_BIND_1"/>
    <property type="match status" value="1"/>
</dbReference>
<evidence type="ECO:0000256" key="5">
    <source>
        <dbReference type="ARBA" id="ARBA00022801"/>
    </source>
</evidence>
<dbReference type="Pfam" id="PF22590">
    <property type="entry name" value="Cas3-like_C_2"/>
    <property type="match status" value="1"/>
</dbReference>
<dbReference type="InterPro" id="IPR014001">
    <property type="entry name" value="Helicase_ATP-bd"/>
</dbReference>
<keyword evidence="8" id="KW-0051">Antiviral defense</keyword>
<dbReference type="Pfam" id="PF00270">
    <property type="entry name" value="DEAD"/>
    <property type="match status" value="1"/>
</dbReference>
<evidence type="ECO:0000256" key="7">
    <source>
        <dbReference type="ARBA" id="ARBA00022840"/>
    </source>
</evidence>
<evidence type="ECO:0000313" key="12">
    <source>
        <dbReference type="Proteomes" id="UP000048908"/>
    </source>
</evidence>
<dbReference type="InterPro" id="IPR006483">
    <property type="entry name" value="CRISPR-assoc_Cas3_HD"/>
</dbReference>
<dbReference type="InterPro" id="IPR011545">
    <property type="entry name" value="DEAD/DEAH_box_helicase_dom"/>
</dbReference>
<dbReference type="CDD" id="cd09641">
    <property type="entry name" value="Cas3''_I"/>
    <property type="match status" value="1"/>
</dbReference>
<evidence type="ECO:0000256" key="6">
    <source>
        <dbReference type="ARBA" id="ARBA00022806"/>
    </source>
</evidence>
<dbReference type="InterPro" id="IPR054712">
    <property type="entry name" value="Cas3-like_dom"/>
</dbReference>
<dbReference type="PROSITE" id="PS51643">
    <property type="entry name" value="HD_CAS3"/>
    <property type="match status" value="1"/>
</dbReference>
<comment type="similarity">
    <text evidence="1">In the N-terminal section; belongs to the CRISPR-associated nuclease Cas3-HD family.</text>
</comment>
<keyword evidence="3" id="KW-0479">Metal-binding</keyword>
<evidence type="ECO:0000256" key="3">
    <source>
        <dbReference type="ARBA" id="ARBA00022723"/>
    </source>
</evidence>
<dbReference type="GO" id="GO:0005524">
    <property type="term" value="F:ATP binding"/>
    <property type="evidence" value="ECO:0007669"/>
    <property type="project" value="UniProtKB-KW"/>
</dbReference>
<dbReference type="Gene3D" id="3.40.50.300">
    <property type="entry name" value="P-loop containing nucleotide triphosphate hydrolases"/>
    <property type="match status" value="2"/>
</dbReference>
<dbReference type="SMART" id="SM00487">
    <property type="entry name" value="DEXDc"/>
    <property type="match status" value="1"/>
</dbReference>
<dbReference type="InterPro" id="IPR027417">
    <property type="entry name" value="P-loop_NTPase"/>
</dbReference>
<organism evidence="11 12">
    <name type="scientific">Jannaschia rubra</name>
    <dbReference type="NCBI Taxonomy" id="282197"/>
    <lineage>
        <taxon>Bacteria</taxon>
        <taxon>Pseudomonadati</taxon>
        <taxon>Pseudomonadota</taxon>
        <taxon>Alphaproteobacteria</taxon>
        <taxon>Rhodobacterales</taxon>
        <taxon>Roseobacteraceae</taxon>
        <taxon>Jannaschia</taxon>
    </lineage>
</organism>
<sequence length="713" mass="76135">MIYAHSLDGRPREEWETLEAHARRVAAAARLRSAPFGAGDLAETLGLLHDLGKAKPGFQRKLDGEVNDTSHSGEGARALWSGAGCPLAAAIAGHHGRLPDPDRLRARIDAAEAIPLPDWCDLPDLRWPARLAEDRGLGPYRLQFLVRMLYGALCDADDRETAAFYAGAPDRAPGEVTEAMRAAFDAHMAGMGGEGAVNDLRRRVLSHARDVASEAPGLFTLTVPTGGGKTLTSLGFGLDHALAHGLRRLIYVIPYTSIIEQTADVFRRVLGADAVLEHHSNADWDGEDEAEAEQRRVSGASWDVPVVVTTAVQFFESLHAARKKRCRKLPSLARSVIVLDEAQTMPLPLLRPCLAALRELMEGYGASVVLSTATQPALTKAGGFLADEALEGAREIAPEPAALFAALKRVEVRDVGPMDDAALADRLRGADQALCVVDNRMQARALFDAVRDADGAAHLSTLMVPAHRRSVLAEVRARLKAEAPVRLVSTSLIEAGVDVDFPVVLRAAAGIDSVAQAAGRCNREGRLDRGLVEVFRSEHPSPPAVEQFAAIGRAVLGEGHEDPIGEAAVASYFRRLWDAYGAEALDAVELNGVRGLLAAIALTPGACPYEQVEAAFRVIPGGERTVIVLDGPWGVGSDTLEAARFGSAGSVAKLVQPHAVNVPWAMWSSLWEAGQIAWWAPERFEEQFAVLGQNDLYDAQAGLSGDGEAGGVT</sequence>
<evidence type="ECO:0000256" key="1">
    <source>
        <dbReference type="ARBA" id="ARBA00006847"/>
    </source>
</evidence>
<dbReference type="RefSeq" id="WP_055682580.1">
    <property type="nucleotide sequence ID" value="NZ_CXPG01000018.1"/>
</dbReference>
<dbReference type="NCBIfam" id="TIGR01596">
    <property type="entry name" value="cas3_HD"/>
    <property type="match status" value="1"/>
</dbReference>
<keyword evidence="7" id="KW-0067">ATP-binding</keyword>
<evidence type="ECO:0000256" key="4">
    <source>
        <dbReference type="ARBA" id="ARBA00022741"/>
    </source>
</evidence>
<feature type="domain" description="HD Cas3-type" evidence="10">
    <location>
        <begin position="11"/>
        <end position="160"/>
    </location>
</feature>
<protein>
    <submittedName>
        <fullName evidence="11">CRISPR-associated helicase Cas3</fullName>
    </submittedName>
</protein>
<dbReference type="CDD" id="cd17930">
    <property type="entry name" value="DEXHc_cas3"/>
    <property type="match status" value="1"/>
</dbReference>
<dbReference type="OrthoDB" id="9810236at2"/>
<reference evidence="11 12" key="1">
    <citation type="submission" date="2015-07" db="EMBL/GenBank/DDBJ databases">
        <authorList>
            <person name="Noorani M."/>
        </authorList>
    </citation>
    <scope>NUCLEOTIDE SEQUENCE [LARGE SCALE GENOMIC DNA]</scope>
    <source>
        <strain evidence="11 12">CECT 5088</strain>
    </source>
</reference>
<dbReference type="Proteomes" id="UP000048908">
    <property type="component" value="Unassembled WGS sequence"/>
</dbReference>
<dbReference type="STRING" id="282197.SAMN04488517_1215"/>
<keyword evidence="5" id="KW-0378">Hydrolase</keyword>
<dbReference type="SUPFAM" id="SSF109604">
    <property type="entry name" value="HD-domain/PDEase-like"/>
    <property type="match status" value="1"/>
</dbReference>
<dbReference type="SUPFAM" id="SSF52540">
    <property type="entry name" value="P-loop containing nucleoside triphosphate hydrolases"/>
    <property type="match status" value="1"/>
</dbReference>
<keyword evidence="12" id="KW-1185">Reference proteome</keyword>
<feature type="domain" description="Helicase ATP-binding" evidence="9">
    <location>
        <begin position="210"/>
        <end position="393"/>
    </location>
</feature>
<accession>A0A0M6XQZ6</accession>
<keyword evidence="4" id="KW-0547">Nucleotide-binding</keyword>
<comment type="similarity">
    <text evidence="2">In the central section; belongs to the CRISPR-associated helicase Cas3 family.</text>
</comment>
<evidence type="ECO:0000313" key="11">
    <source>
        <dbReference type="EMBL" id="CTQ33132.1"/>
    </source>
</evidence>
<dbReference type="Gene3D" id="1.10.3210.30">
    <property type="match status" value="1"/>
</dbReference>
<dbReference type="InterPro" id="IPR038257">
    <property type="entry name" value="CRISPR-assoc_Cas3_HD_sf"/>
</dbReference>
<dbReference type="GO" id="GO:0051607">
    <property type="term" value="P:defense response to virus"/>
    <property type="evidence" value="ECO:0007669"/>
    <property type="project" value="UniProtKB-KW"/>
</dbReference>
<name>A0A0M6XQZ6_9RHOB</name>
<keyword evidence="6" id="KW-0347">Helicase</keyword>
<proteinExistence type="inferred from homology"/>
<dbReference type="Pfam" id="PF18019">
    <property type="entry name" value="Cas3_HD"/>
    <property type="match status" value="1"/>
</dbReference>